<dbReference type="GO" id="GO:0000160">
    <property type="term" value="P:phosphorelay signal transduction system"/>
    <property type="evidence" value="ECO:0007669"/>
    <property type="project" value="InterPro"/>
</dbReference>
<dbReference type="PROSITE" id="PS51755">
    <property type="entry name" value="OMPR_PHOB"/>
    <property type="match status" value="1"/>
</dbReference>
<dbReference type="SMART" id="SM00862">
    <property type="entry name" value="Trans_reg_C"/>
    <property type="match status" value="1"/>
</dbReference>
<dbReference type="Pfam" id="PF00486">
    <property type="entry name" value="Trans_reg_C"/>
    <property type="match status" value="1"/>
</dbReference>
<dbReference type="EMBL" id="LT598653">
    <property type="protein sequence ID" value="SBV32192.1"/>
    <property type="molecule type" value="Genomic_DNA"/>
</dbReference>
<dbReference type="Gene3D" id="3.40.50.300">
    <property type="entry name" value="P-loop containing nucleotide triphosphate hydrolases"/>
    <property type="match status" value="1"/>
</dbReference>
<feature type="DNA-binding region" description="OmpR/PhoB-type" evidence="2">
    <location>
        <begin position="8"/>
        <end position="106"/>
    </location>
</feature>
<dbReference type="SUPFAM" id="SSF48452">
    <property type="entry name" value="TPR-like"/>
    <property type="match status" value="1"/>
</dbReference>
<dbReference type="GO" id="GO:0006355">
    <property type="term" value="P:regulation of DNA-templated transcription"/>
    <property type="evidence" value="ECO:0007669"/>
    <property type="project" value="InterPro"/>
</dbReference>
<dbReference type="InterPro" id="IPR036388">
    <property type="entry name" value="WH-like_DNA-bd_sf"/>
</dbReference>
<dbReference type="InterPro" id="IPR011990">
    <property type="entry name" value="TPR-like_helical_dom_sf"/>
</dbReference>
<dbReference type="RefSeq" id="WP_295324763.1">
    <property type="nucleotide sequence ID" value="NZ_LT598653.1"/>
</dbReference>
<feature type="domain" description="OmpR/PhoB-type" evidence="3">
    <location>
        <begin position="8"/>
        <end position="106"/>
    </location>
</feature>
<dbReference type="InterPro" id="IPR016032">
    <property type="entry name" value="Sig_transdc_resp-reg_C-effctor"/>
</dbReference>
<organism evidence="4">
    <name type="scientific">uncultured Sphingopyxis sp</name>
    <dbReference type="NCBI Taxonomy" id="310581"/>
    <lineage>
        <taxon>Bacteria</taxon>
        <taxon>Pseudomonadati</taxon>
        <taxon>Pseudomonadota</taxon>
        <taxon>Alphaproteobacteria</taxon>
        <taxon>Sphingomonadales</taxon>
        <taxon>Sphingomonadaceae</taxon>
        <taxon>Sphingopyxis</taxon>
        <taxon>environmental samples</taxon>
    </lineage>
</organism>
<dbReference type="InterPro" id="IPR001867">
    <property type="entry name" value="OmpR/PhoB-type_DNA-bd"/>
</dbReference>
<evidence type="ECO:0000313" key="4">
    <source>
        <dbReference type="EMBL" id="SBV32192.1"/>
    </source>
</evidence>
<dbReference type="InterPro" id="IPR058852">
    <property type="entry name" value="HTH_77"/>
</dbReference>
<accession>A0A1Y5PQ74</accession>
<dbReference type="PRINTS" id="PR00364">
    <property type="entry name" value="DISEASERSIST"/>
</dbReference>
<dbReference type="KEGG" id="sphu:SPPYR_1072"/>
<dbReference type="GO" id="GO:0003677">
    <property type="term" value="F:DNA binding"/>
    <property type="evidence" value="ECO:0007669"/>
    <property type="project" value="UniProtKB-UniRule"/>
</dbReference>
<gene>
    <name evidence="4" type="ORF">SPPYR_1072</name>
</gene>
<dbReference type="PANTHER" id="PTHR47691">
    <property type="entry name" value="REGULATOR-RELATED"/>
    <property type="match status" value="1"/>
</dbReference>
<dbReference type="SUPFAM" id="SSF46894">
    <property type="entry name" value="C-terminal effector domain of the bipartite response regulators"/>
    <property type="match status" value="1"/>
</dbReference>
<dbReference type="InterPro" id="IPR027417">
    <property type="entry name" value="P-loop_NTPase"/>
</dbReference>
<protein>
    <submittedName>
        <fullName evidence="4">Putative ATPase</fullName>
    </submittedName>
</protein>
<dbReference type="Gene3D" id="1.25.40.10">
    <property type="entry name" value="Tetratricopeptide repeat domain"/>
    <property type="match status" value="1"/>
</dbReference>
<name>A0A1Y5PQ74_9SPHN</name>
<evidence type="ECO:0000256" key="1">
    <source>
        <dbReference type="ARBA" id="ARBA00023125"/>
    </source>
</evidence>
<reference evidence="4" key="1">
    <citation type="submission" date="2016-03" db="EMBL/GenBank/DDBJ databases">
        <authorList>
            <person name="Ploux O."/>
        </authorList>
    </citation>
    <scope>NUCLEOTIDE SEQUENCE</scope>
    <source>
        <strain evidence="4">UC10</strain>
    </source>
</reference>
<sequence>MTDSERLGDQLAFGPFRLWPDERLLTRNGEPVPIGGRSFDLLVALIEKPGAVLSKRDLLKRVWSDVVVEDGSLRFHMAGLRKLLGDGQGGARYIATQVGVGYAFVAPVERRAAAGVSAGTVAPSADGIAGGDGGRTPALPPQPQLVGRERDVERLGERIAGTPLFTIVGPAGVGKTSLAVEIAHRRASDFGGHAAFVDFAMLEDSAVVPSMIAGAMGIAVDGDDPLAVILGHIREHRFLLVLDNCEHLIEPIATIVERFIDEAPLMRLIATSREPLRVRGEHIHRLGALPYPEDTGGLTVEQILAYPAVELFCSRVAAADSDFVADEETMHLAAGICRRLDGMALPIELVAVRAATHGIPATARQLGERFSLGWSGRRTAQRRQKTLQATLDWSYDLLPVAEKILFERLSIFVGPFSIDAALHVAADGSLGSDEVALALDELAAKSLVAVNRTGGAGIYRLLEMTRAYAREKLRARGIGEFAAAARRHASFYLDELEAITGDDEENALEDTTPLRQQLGNIRSALDFSFGDDGDLKTGVRLAAASAPVFLNLSHLIECQSWCARALAEAGHAGGGTAPEVELELQGALGTALMFTQGNGTAAGDALGHALDLATRLEDRWNQLRMLARLHIFSKRLGAYAAARSHAGRAVEVAAHIGGGEASGIARSLSGISHYLAGDLLRARAELEDAMEKSGPALRSRTIRYGFDNRSRTGIALAYTLWLAGEVEQANRLARQTVRETGQLEHGITQCIALVWAAIIHLWSDDLEAAEEAVEALSARAQASALGPYIVAAQGFRGALDFERGTRADALATLEKSIASLRAARYELLVTPFTLMLLWGLLRSERLRDAQDLAEAAISRCEGLGELFAMPELLRIKAELVRRIDGDHAMSEKLLRDAMSLARGQGARAWQVRIEKMLSA</sequence>
<evidence type="ECO:0000259" key="3">
    <source>
        <dbReference type="PROSITE" id="PS51755"/>
    </source>
</evidence>
<keyword evidence="1 2" id="KW-0238">DNA-binding</keyword>
<evidence type="ECO:0000256" key="2">
    <source>
        <dbReference type="PROSITE-ProRule" id="PRU01091"/>
    </source>
</evidence>
<dbReference type="PANTHER" id="PTHR47691:SF3">
    <property type="entry name" value="HTH-TYPE TRANSCRIPTIONAL REGULATOR RV0890C-RELATED"/>
    <property type="match status" value="1"/>
</dbReference>
<dbReference type="Gene3D" id="1.10.10.10">
    <property type="entry name" value="Winged helix-like DNA-binding domain superfamily/Winged helix DNA-binding domain"/>
    <property type="match status" value="1"/>
</dbReference>
<dbReference type="CDD" id="cd00383">
    <property type="entry name" value="trans_reg_C"/>
    <property type="match status" value="1"/>
</dbReference>
<dbReference type="Pfam" id="PF25872">
    <property type="entry name" value="HTH_77"/>
    <property type="match status" value="1"/>
</dbReference>
<dbReference type="SUPFAM" id="SSF52540">
    <property type="entry name" value="P-loop containing nucleoside triphosphate hydrolases"/>
    <property type="match status" value="1"/>
</dbReference>
<dbReference type="AlphaFoldDB" id="A0A1Y5PQ74"/>
<proteinExistence type="predicted"/>